<dbReference type="VEuPathDB" id="TriTrypDB:BSAL_46625"/>
<evidence type="ECO:0000313" key="1">
    <source>
        <dbReference type="EMBL" id="CUG94126.1"/>
    </source>
</evidence>
<organism evidence="1 2">
    <name type="scientific">Bodo saltans</name>
    <name type="common">Flagellated protozoan</name>
    <dbReference type="NCBI Taxonomy" id="75058"/>
    <lineage>
        <taxon>Eukaryota</taxon>
        <taxon>Discoba</taxon>
        <taxon>Euglenozoa</taxon>
        <taxon>Kinetoplastea</taxon>
        <taxon>Metakinetoplastina</taxon>
        <taxon>Eubodonida</taxon>
        <taxon>Bodonidae</taxon>
        <taxon>Bodo</taxon>
    </lineage>
</organism>
<proteinExistence type="predicted"/>
<accession>A0A0S4JV63</accession>
<sequence length="883" mass="97410">MRAARRVPSTLVSCVTTQRASFSESVMTLQQQHSSETLTKTHGFGMINHGAVISKDSKTTAAADLAHTGVQYGLGTSAADPYLRTLPNLELRPVETTVVDRDGSSLQATLDEIQTLGARRESLRYWIGGETPRLPLWLRSLKSQNALPVSSKGATILHEFENVTIPAACAERGEDHAIPQKRWQSLVRRFVTIPKLTVLSRSAFEGQLELATKESLAFFGTDAPLDELRSAVEVLRRQAIHQRNAKLDDLAATLSNGELVADGDAVWATFFSLVKEHRASSDLFSNAKESPASSLEFVWDSVVESTAAPALVSAPVALYLVALTAAHTVIANDSVSERIRGRIDQSATTATSSSALVSPIEKRNFVRKALQALNSSTMLSEKSEQVLRSLAVKKELPDSIVNAIAAESVFQSALESRASEVAKLFRDPAQGGLLLYRATTSTDDASVKATVQKALSANGFAHTDEIRMNPSRWATKYATIAATLLKHQTFVSLVYEAVRAETGAAQQRRPGSAPQGIVSDEGLKELGSLKEMREQYERRRTHRIGVLTDFLSSFEGVEAGVRYCAAFGADMSPLTALQSAAEELHDITATSRAEVAAIADGSLCEQIISAIVDAHPSWVRANVLERSVVNQPVDMQSQAALRAAIRMYIRLTYVPHAAAAMIARNTRRRIGPIGTAEHEQNIAVEVGMVEKMDNLLYKRYDWQGWYQRMQDVHNRNVSLRFKLHDLRTLDSQGKPFFDMQSERRLRIVAKERVGMGILKLDSDKYEDQSDNYTFGSVKVSQLVADAKKTMLGPEYVPTVEVKVRRPSGQTKLQYSALDYDRVEKKSAELYKKYAELKKKSFFVPPTDLWLDIAGLQVRKTNEVADADGYTVDLFESMGQKEQE</sequence>
<dbReference type="Proteomes" id="UP000051952">
    <property type="component" value="Unassembled WGS sequence"/>
</dbReference>
<protein>
    <submittedName>
        <fullName evidence="1">Uncharacterized protein</fullName>
    </submittedName>
</protein>
<dbReference type="EMBL" id="CYKH01002220">
    <property type="protein sequence ID" value="CUG94126.1"/>
    <property type="molecule type" value="Genomic_DNA"/>
</dbReference>
<evidence type="ECO:0000313" key="2">
    <source>
        <dbReference type="Proteomes" id="UP000051952"/>
    </source>
</evidence>
<dbReference type="OMA" id="MGMVEQY"/>
<gene>
    <name evidence="1" type="ORF">BSAL_46625</name>
</gene>
<name>A0A0S4JV63_BODSA</name>
<dbReference type="OrthoDB" id="241022at2759"/>
<keyword evidence="2" id="KW-1185">Reference proteome</keyword>
<dbReference type="AlphaFoldDB" id="A0A0S4JV63"/>
<reference evidence="2" key="1">
    <citation type="submission" date="2015-09" db="EMBL/GenBank/DDBJ databases">
        <authorList>
            <consortium name="Pathogen Informatics"/>
        </authorList>
    </citation>
    <scope>NUCLEOTIDE SEQUENCE [LARGE SCALE GENOMIC DNA]</scope>
    <source>
        <strain evidence="2">Lake Konstanz</strain>
    </source>
</reference>